<dbReference type="GO" id="GO:0005886">
    <property type="term" value="C:plasma membrane"/>
    <property type="evidence" value="ECO:0007669"/>
    <property type="project" value="UniProtKB-SubCell"/>
</dbReference>
<dbReference type="InterPro" id="IPR006182">
    <property type="entry name" value="FliF_N_dom"/>
</dbReference>
<dbReference type="AlphaFoldDB" id="A0A7G5IJZ6"/>
<comment type="subcellular location">
    <subcellularLocation>
        <location evidence="1 9">Bacterial flagellum basal body</location>
    </subcellularLocation>
    <subcellularLocation>
        <location evidence="2">Cell membrane</location>
        <topology evidence="2">Multi-pass membrane protein</topology>
    </subcellularLocation>
</comment>
<dbReference type="RefSeq" id="WP_182297511.1">
    <property type="nucleotide sequence ID" value="NZ_CP059851.1"/>
</dbReference>
<dbReference type="GO" id="GO:0003774">
    <property type="term" value="F:cytoskeletal motor activity"/>
    <property type="evidence" value="ECO:0007669"/>
    <property type="project" value="InterPro"/>
</dbReference>
<dbReference type="EMBL" id="CP059851">
    <property type="protein sequence ID" value="QMW23688.1"/>
    <property type="molecule type" value="Genomic_DNA"/>
</dbReference>
<comment type="similarity">
    <text evidence="3 9">Belongs to the FliF family.</text>
</comment>
<feature type="domain" description="Flagellar M-ring C-terminal" evidence="13">
    <location>
        <begin position="245"/>
        <end position="401"/>
    </location>
</feature>
<evidence type="ECO:0000256" key="10">
    <source>
        <dbReference type="SAM" id="MobiDB-lite"/>
    </source>
</evidence>
<keyword evidence="14" id="KW-0282">Flagellum</keyword>
<dbReference type="InterPro" id="IPR000067">
    <property type="entry name" value="FlgMring_FliF"/>
</dbReference>
<dbReference type="NCBIfam" id="TIGR00206">
    <property type="entry name" value="fliF"/>
    <property type="match status" value="1"/>
</dbReference>
<evidence type="ECO:0000256" key="7">
    <source>
        <dbReference type="ARBA" id="ARBA00023136"/>
    </source>
</evidence>
<dbReference type="Pfam" id="PF01514">
    <property type="entry name" value="YscJ_FliF"/>
    <property type="match status" value="1"/>
</dbReference>
<dbReference type="Proteomes" id="UP000515292">
    <property type="component" value="Chromosome"/>
</dbReference>
<dbReference type="PANTHER" id="PTHR30046">
    <property type="entry name" value="FLAGELLAR M-RING PROTEIN"/>
    <property type="match status" value="1"/>
</dbReference>
<protein>
    <recommendedName>
        <fullName evidence="9">Flagellar M-ring protein</fullName>
    </recommendedName>
</protein>
<evidence type="ECO:0000313" key="15">
    <source>
        <dbReference type="Proteomes" id="UP000515292"/>
    </source>
</evidence>
<evidence type="ECO:0000313" key="14">
    <source>
        <dbReference type="EMBL" id="QMW23688.1"/>
    </source>
</evidence>
<evidence type="ECO:0000256" key="9">
    <source>
        <dbReference type="PIRNR" id="PIRNR004862"/>
    </source>
</evidence>
<evidence type="ECO:0000256" key="3">
    <source>
        <dbReference type="ARBA" id="ARBA00007971"/>
    </source>
</evidence>
<dbReference type="GO" id="GO:0009431">
    <property type="term" value="C:bacterial-type flagellum basal body, MS ring"/>
    <property type="evidence" value="ECO:0007669"/>
    <property type="project" value="InterPro"/>
</dbReference>
<dbReference type="GO" id="GO:0071973">
    <property type="term" value="P:bacterial-type flagellum-dependent cell motility"/>
    <property type="evidence" value="ECO:0007669"/>
    <property type="project" value="InterPro"/>
</dbReference>
<reference evidence="14 15" key="1">
    <citation type="submission" date="2020-07" db="EMBL/GenBank/DDBJ databases">
        <title>Complete genome sequence for Sandaracinobacter sp. M6.</title>
        <authorList>
            <person name="Tang Y."/>
            <person name="Liu Q."/>
            <person name="Guo Z."/>
            <person name="Lei P."/>
            <person name="Huang B."/>
        </authorList>
    </citation>
    <scope>NUCLEOTIDE SEQUENCE [LARGE SCALE GENOMIC DNA]</scope>
    <source>
        <strain evidence="14 15">M6</strain>
    </source>
</reference>
<feature type="region of interest" description="Disordered" evidence="10">
    <location>
        <begin position="261"/>
        <end position="342"/>
    </location>
</feature>
<keyword evidence="6 11" id="KW-1133">Transmembrane helix</keyword>
<evidence type="ECO:0000256" key="11">
    <source>
        <dbReference type="SAM" id="Phobius"/>
    </source>
</evidence>
<feature type="compositionally biased region" description="Basic and acidic residues" evidence="10">
    <location>
        <begin position="263"/>
        <end position="275"/>
    </location>
</feature>
<evidence type="ECO:0000256" key="6">
    <source>
        <dbReference type="ARBA" id="ARBA00022989"/>
    </source>
</evidence>
<feature type="domain" description="Flagellar M-ring N-terminal" evidence="12">
    <location>
        <begin position="45"/>
        <end position="216"/>
    </location>
</feature>
<gene>
    <name evidence="14" type="primary">fliF</name>
    <name evidence="14" type="ORF">H3309_04145</name>
</gene>
<keyword evidence="15" id="KW-1185">Reference proteome</keyword>
<dbReference type="PIRSF" id="PIRSF004862">
    <property type="entry name" value="FliF"/>
    <property type="match status" value="1"/>
</dbReference>
<accession>A0A7G5IJZ6</accession>
<evidence type="ECO:0000256" key="2">
    <source>
        <dbReference type="ARBA" id="ARBA00004651"/>
    </source>
</evidence>
<evidence type="ECO:0000259" key="12">
    <source>
        <dbReference type="Pfam" id="PF01514"/>
    </source>
</evidence>
<evidence type="ECO:0000256" key="8">
    <source>
        <dbReference type="ARBA" id="ARBA00023143"/>
    </source>
</evidence>
<keyword evidence="5 11" id="KW-0812">Transmembrane</keyword>
<dbReference type="Pfam" id="PF08345">
    <property type="entry name" value="YscJ_FliF_C"/>
    <property type="match status" value="1"/>
</dbReference>
<dbReference type="KEGG" id="sand:H3309_04145"/>
<dbReference type="InterPro" id="IPR043427">
    <property type="entry name" value="YscJ/FliF"/>
</dbReference>
<name>A0A7G5IJZ6_9SPHN</name>
<organism evidence="14 15">
    <name type="scientific">Sandaracinobacteroides saxicola</name>
    <dbReference type="NCBI Taxonomy" id="2759707"/>
    <lineage>
        <taxon>Bacteria</taxon>
        <taxon>Pseudomonadati</taxon>
        <taxon>Pseudomonadota</taxon>
        <taxon>Alphaproteobacteria</taxon>
        <taxon>Sphingomonadales</taxon>
        <taxon>Sphingosinicellaceae</taxon>
        <taxon>Sandaracinobacteroides</taxon>
    </lineage>
</organism>
<keyword evidence="7 11" id="KW-0472">Membrane</keyword>
<dbReference type="PRINTS" id="PR01009">
    <property type="entry name" value="FLGMRINGFLIF"/>
</dbReference>
<dbReference type="PANTHER" id="PTHR30046:SF0">
    <property type="entry name" value="FLAGELLAR M-RING PROTEIN"/>
    <property type="match status" value="1"/>
</dbReference>
<comment type="function">
    <text evidence="9">The M ring may be actively involved in energy transduction.</text>
</comment>
<keyword evidence="4" id="KW-1003">Cell membrane</keyword>
<evidence type="ECO:0000256" key="4">
    <source>
        <dbReference type="ARBA" id="ARBA00022475"/>
    </source>
</evidence>
<dbReference type="Gene3D" id="3.30.300.30">
    <property type="match status" value="1"/>
</dbReference>
<feature type="compositionally biased region" description="Polar residues" evidence="10">
    <location>
        <begin position="322"/>
        <end position="342"/>
    </location>
</feature>
<proteinExistence type="inferred from homology"/>
<keyword evidence="8 9" id="KW-0975">Bacterial flagellum</keyword>
<feature type="transmembrane region" description="Helical" evidence="11">
    <location>
        <begin position="424"/>
        <end position="444"/>
    </location>
</feature>
<keyword evidence="14" id="KW-0966">Cell projection</keyword>
<dbReference type="InterPro" id="IPR013556">
    <property type="entry name" value="Flag_M-ring_C"/>
</dbReference>
<evidence type="ECO:0000256" key="1">
    <source>
        <dbReference type="ARBA" id="ARBA00004117"/>
    </source>
</evidence>
<sequence length="522" mass="54496">MAAAALLDGARDFALNGGSRRWLAASAAVVAILLTVAISRFGHNNSPSMGYLFTDLEPAAAKAITERLAQSNVPFTLSADGSAVLAPVERLAGLRMELAGAELAGPVGYGVLDAESPLGLSDQRARINMVRAIEGELARSIATIDAVLKARVHLALPERALFVREPRPATASVTVRTRSRLSTATVHAIRALVAGAVPGLAAERVSVVDQNGRLLSGTGGDAAALDDRQTALETRLREEVEALVERATGSGRVRVQVAADLSRASRRDESERFDPDGNVVARSTTMETLGDSREGEAAQAASVATQLPDRTAAPAAAGDLRTSANRETSEETQFNSSRTASTVMEDAGRLTRLSVSVLVDPKTAAGRTLAPADVAQLRRLVQTAVGFDADRGDQVTIELMPLVPAITSDGTESTEAASGAIPQWAIGVAAALLLLLAALAALFWRRRTAQRKAEPVAINGEIVLREMASSPDNAAVAIAAEQQRLPAPSPRAALDELLQQVSSAISANPDSAAAALRRMMTA</sequence>
<evidence type="ECO:0000259" key="13">
    <source>
        <dbReference type="Pfam" id="PF08345"/>
    </source>
</evidence>
<keyword evidence="14" id="KW-0969">Cilium</keyword>
<feature type="transmembrane region" description="Helical" evidence="11">
    <location>
        <begin position="21"/>
        <end position="42"/>
    </location>
</feature>
<dbReference type="InterPro" id="IPR045851">
    <property type="entry name" value="AMP-bd_C_sf"/>
</dbReference>
<evidence type="ECO:0000256" key="5">
    <source>
        <dbReference type="ARBA" id="ARBA00022692"/>
    </source>
</evidence>